<evidence type="ECO:0000256" key="6">
    <source>
        <dbReference type="ARBA" id="ARBA00023136"/>
    </source>
</evidence>
<evidence type="ECO:0000256" key="3">
    <source>
        <dbReference type="ARBA" id="ARBA00022692"/>
    </source>
</evidence>
<evidence type="ECO:0000256" key="1">
    <source>
        <dbReference type="ARBA" id="ARBA00004477"/>
    </source>
</evidence>
<organism evidence="8 9">
    <name type="scientific">Guyanagaster necrorhizus</name>
    <dbReference type="NCBI Taxonomy" id="856835"/>
    <lineage>
        <taxon>Eukaryota</taxon>
        <taxon>Fungi</taxon>
        <taxon>Dikarya</taxon>
        <taxon>Basidiomycota</taxon>
        <taxon>Agaricomycotina</taxon>
        <taxon>Agaricomycetes</taxon>
        <taxon>Agaricomycetidae</taxon>
        <taxon>Agaricales</taxon>
        <taxon>Marasmiineae</taxon>
        <taxon>Physalacriaceae</taxon>
        <taxon>Guyanagaster</taxon>
    </lineage>
</organism>
<dbReference type="PANTHER" id="PTHR11009">
    <property type="entry name" value="DER1-LIKE PROTEIN, DERLIN"/>
    <property type="match status" value="1"/>
</dbReference>
<feature type="transmembrane region" description="Helical" evidence="7">
    <location>
        <begin position="97"/>
        <end position="130"/>
    </location>
</feature>
<dbReference type="GeneID" id="66106515"/>
<accession>A0A9P7VQV6</accession>
<comment type="caution">
    <text evidence="8">The sequence shown here is derived from an EMBL/GenBank/DDBJ whole genome shotgun (WGS) entry which is preliminary data.</text>
</comment>
<comment type="similarity">
    <text evidence="2 7">Belongs to the derlin family.</text>
</comment>
<dbReference type="SUPFAM" id="SSF144091">
    <property type="entry name" value="Rhomboid-like"/>
    <property type="match status" value="1"/>
</dbReference>
<evidence type="ECO:0000313" key="9">
    <source>
        <dbReference type="Proteomes" id="UP000812287"/>
    </source>
</evidence>
<feature type="transmembrane region" description="Helical" evidence="7">
    <location>
        <begin position="54"/>
        <end position="77"/>
    </location>
</feature>
<dbReference type="Pfam" id="PF04511">
    <property type="entry name" value="DER1"/>
    <property type="match status" value="1"/>
</dbReference>
<reference evidence="8" key="1">
    <citation type="submission" date="2020-11" db="EMBL/GenBank/DDBJ databases">
        <title>Adaptations for nitrogen fixation in a non-lichenized fungal sporocarp promotes dispersal by wood-feeding termites.</title>
        <authorList>
            <consortium name="DOE Joint Genome Institute"/>
            <person name="Koch R.A."/>
            <person name="Yoon G."/>
            <person name="Arayal U."/>
            <person name="Lail K."/>
            <person name="Amirebrahimi M."/>
            <person name="Labutti K."/>
            <person name="Lipzen A."/>
            <person name="Riley R."/>
            <person name="Barry K."/>
            <person name="Henrissat B."/>
            <person name="Grigoriev I.V."/>
            <person name="Herr J.R."/>
            <person name="Aime M.C."/>
        </authorList>
    </citation>
    <scope>NUCLEOTIDE SEQUENCE</scope>
    <source>
        <strain evidence="8">MCA 3950</strain>
    </source>
</reference>
<comment type="function">
    <text evidence="7">May be involved in the degradation of misfolded endoplasmic reticulum (ER) luminal proteins.</text>
</comment>
<evidence type="ECO:0000256" key="4">
    <source>
        <dbReference type="ARBA" id="ARBA00022824"/>
    </source>
</evidence>
<keyword evidence="6 7" id="KW-0472">Membrane</keyword>
<dbReference type="InterPro" id="IPR007599">
    <property type="entry name" value="DER1"/>
</dbReference>
<gene>
    <name evidence="8" type="ORF">BT62DRAFT_920435</name>
</gene>
<protein>
    <recommendedName>
        <fullName evidence="7">Derlin</fullName>
    </recommendedName>
</protein>
<keyword evidence="9" id="KW-1185">Reference proteome</keyword>
<feature type="transmembrane region" description="Helical" evidence="7">
    <location>
        <begin position="142"/>
        <end position="164"/>
    </location>
</feature>
<dbReference type="GO" id="GO:0006950">
    <property type="term" value="P:response to stress"/>
    <property type="evidence" value="ECO:0007669"/>
    <property type="project" value="UniProtKB-ARBA"/>
</dbReference>
<keyword evidence="3 7" id="KW-0812">Transmembrane</keyword>
<dbReference type="GO" id="GO:0005789">
    <property type="term" value="C:endoplasmic reticulum membrane"/>
    <property type="evidence" value="ECO:0007669"/>
    <property type="project" value="UniProtKB-SubCell"/>
</dbReference>
<dbReference type="OrthoDB" id="1716531at2759"/>
<evidence type="ECO:0000256" key="7">
    <source>
        <dbReference type="RuleBase" id="RU363059"/>
    </source>
</evidence>
<sequence length="236" mass="26531">MPVGIEAWITQIPPITRSWLLAAVLTSLAVQCQLLTPLQLYFSPKSAFTNLQPWRALTTFFYFGTFSLDLIFHLFFFMRYSRMLEESSFAHRPASYLYLLIFSAVLLLVLSPMFNLPFLSSSLAFVPIYVWSRRHPSTPISLFGLVTITAPYLPFALVAFSWVLNGTWKAAAGDLIGCLVGHIGWFIRDVWAREMLGGDSVLSEPPPLLPSICTFHCVQGVENLNVNVRKYLNSGG</sequence>
<dbReference type="RefSeq" id="XP_043039268.1">
    <property type="nucleotide sequence ID" value="XM_043184218.1"/>
</dbReference>
<evidence type="ECO:0000313" key="8">
    <source>
        <dbReference type="EMBL" id="KAG7445768.1"/>
    </source>
</evidence>
<keyword evidence="4 7" id="KW-0256">Endoplasmic reticulum</keyword>
<evidence type="ECO:0000256" key="5">
    <source>
        <dbReference type="ARBA" id="ARBA00022989"/>
    </source>
</evidence>
<dbReference type="EMBL" id="MU250536">
    <property type="protein sequence ID" value="KAG7445768.1"/>
    <property type="molecule type" value="Genomic_DNA"/>
</dbReference>
<name>A0A9P7VQV6_9AGAR</name>
<dbReference type="InterPro" id="IPR035952">
    <property type="entry name" value="Rhomboid-like_sf"/>
</dbReference>
<proteinExistence type="inferred from homology"/>
<dbReference type="Proteomes" id="UP000812287">
    <property type="component" value="Unassembled WGS sequence"/>
</dbReference>
<comment type="subcellular location">
    <subcellularLocation>
        <location evidence="1 7">Endoplasmic reticulum membrane</location>
        <topology evidence="1 7">Multi-pass membrane protein</topology>
    </subcellularLocation>
</comment>
<feature type="transmembrane region" description="Helical" evidence="7">
    <location>
        <begin position="20"/>
        <end position="42"/>
    </location>
</feature>
<dbReference type="AlphaFoldDB" id="A0A9P7VQV6"/>
<evidence type="ECO:0000256" key="2">
    <source>
        <dbReference type="ARBA" id="ARBA00008917"/>
    </source>
</evidence>
<keyword evidence="5 7" id="KW-1133">Transmembrane helix</keyword>